<dbReference type="InterPro" id="IPR021886">
    <property type="entry name" value="MgsA_C"/>
</dbReference>
<protein>
    <recommendedName>
        <fullName evidence="1">MgsA AAA+ ATPase C-terminal domain-containing protein</fullName>
    </recommendedName>
</protein>
<dbReference type="InterPro" id="IPR008921">
    <property type="entry name" value="DNA_pol3_clamp-load_cplx_C"/>
</dbReference>
<organism evidence="2 3">
    <name type="scientific">Streptomyces chisholmiae</name>
    <dbReference type="NCBI Taxonomy" id="3075540"/>
    <lineage>
        <taxon>Bacteria</taxon>
        <taxon>Bacillati</taxon>
        <taxon>Actinomycetota</taxon>
        <taxon>Actinomycetes</taxon>
        <taxon>Kitasatosporales</taxon>
        <taxon>Streptomycetaceae</taxon>
        <taxon>Streptomyces</taxon>
    </lineage>
</organism>
<evidence type="ECO:0000313" key="3">
    <source>
        <dbReference type="Proteomes" id="UP001183410"/>
    </source>
</evidence>
<comment type="caution">
    <text evidence="2">The sequence shown here is derived from an EMBL/GenBank/DDBJ whole genome shotgun (WGS) entry which is preliminary data.</text>
</comment>
<dbReference type="Gene3D" id="1.20.272.10">
    <property type="match status" value="1"/>
</dbReference>
<feature type="domain" description="MgsA AAA+ ATPase C-terminal" evidence="1">
    <location>
        <begin position="40"/>
        <end position="160"/>
    </location>
</feature>
<keyword evidence="3" id="KW-1185">Reference proteome</keyword>
<dbReference type="SUPFAM" id="SSF48019">
    <property type="entry name" value="post-AAA+ oligomerization domain-like"/>
    <property type="match status" value="1"/>
</dbReference>
<dbReference type="Proteomes" id="UP001183410">
    <property type="component" value="Unassembled WGS sequence"/>
</dbReference>
<gene>
    <name evidence="2" type="ORF">RM844_17130</name>
</gene>
<dbReference type="Pfam" id="PF12002">
    <property type="entry name" value="MgsA_C"/>
    <property type="match status" value="1"/>
</dbReference>
<evidence type="ECO:0000259" key="1">
    <source>
        <dbReference type="Pfam" id="PF12002"/>
    </source>
</evidence>
<proteinExistence type="predicted"/>
<dbReference type="EMBL" id="JAVREO010000009">
    <property type="protein sequence ID" value="MDT0268006.1"/>
    <property type="molecule type" value="Genomic_DNA"/>
</dbReference>
<evidence type="ECO:0000313" key="2">
    <source>
        <dbReference type="EMBL" id="MDT0268006.1"/>
    </source>
</evidence>
<dbReference type="RefSeq" id="WP_311668091.1">
    <property type="nucleotide sequence ID" value="NZ_JAVREO010000009.1"/>
</dbReference>
<sequence length="207" mass="23251">MSRGYGPGHFSEDPYAQIVSPHGIPVDDLVSVLHKEIRRSNVDNAVLAAYEMYTTSPDVARHLWRRLRIIAVEDIGMGLPLAPVLVDVLHRNFDATPGGDWMMACQAVRVLAGAAKDRTASEHADWVATMVERGEALVRVPDYAHCVHTRAGQEQGRGLTQWWEHGARVRDESPEADHRYRDELIRLHRADEATHGTEPPPSRWTRA</sequence>
<reference evidence="3" key="1">
    <citation type="submission" date="2023-07" db="EMBL/GenBank/DDBJ databases">
        <title>30 novel species of actinomycetes from the DSMZ collection.</title>
        <authorList>
            <person name="Nouioui I."/>
        </authorList>
    </citation>
    <scope>NUCLEOTIDE SEQUENCE [LARGE SCALE GENOMIC DNA]</scope>
    <source>
        <strain evidence="3">DSM 44915</strain>
    </source>
</reference>
<name>A0ABU2JSP2_9ACTN</name>
<accession>A0ABU2JSP2</accession>